<name>A0A090RME5_9VIBR</name>
<organism evidence="1 2">
    <name type="scientific">Vibrio maritimus</name>
    <dbReference type="NCBI Taxonomy" id="990268"/>
    <lineage>
        <taxon>Bacteria</taxon>
        <taxon>Pseudomonadati</taxon>
        <taxon>Pseudomonadota</taxon>
        <taxon>Gammaproteobacteria</taxon>
        <taxon>Vibrionales</taxon>
        <taxon>Vibrionaceae</taxon>
        <taxon>Vibrio</taxon>
    </lineage>
</organism>
<accession>A0A090RME5</accession>
<sequence length="39" mass="4679">MHRELERYCDELDLRLTEKQARDLASIITMNWIITSKDA</sequence>
<dbReference type="EMBL" id="BBMR01000001">
    <property type="protein sequence ID" value="GAL16580.1"/>
    <property type="molecule type" value="Genomic_DNA"/>
</dbReference>
<keyword evidence="2" id="KW-1185">Reference proteome</keyword>
<evidence type="ECO:0000313" key="2">
    <source>
        <dbReference type="Proteomes" id="UP000029228"/>
    </source>
</evidence>
<evidence type="ECO:0000313" key="1">
    <source>
        <dbReference type="EMBL" id="GAL16580.1"/>
    </source>
</evidence>
<dbReference type="AlphaFoldDB" id="A0A090RME5"/>
<reference evidence="1 2" key="2">
    <citation type="submission" date="2014-09" db="EMBL/GenBank/DDBJ databases">
        <authorList>
            <consortium name="NBRP consortium"/>
            <person name="Sawabe T."/>
            <person name="Meirelles P."/>
            <person name="Nakanishi M."/>
            <person name="Sayaka M."/>
            <person name="Hattori M."/>
            <person name="Ohkuma M."/>
        </authorList>
    </citation>
    <scope>NUCLEOTIDE SEQUENCE [LARGE SCALE GENOMIC DNA]</scope>
    <source>
        <strain evidence="2">JCM19235</strain>
    </source>
</reference>
<comment type="caution">
    <text evidence="1">The sequence shown here is derived from an EMBL/GenBank/DDBJ whole genome shotgun (WGS) entry which is preliminary data.</text>
</comment>
<dbReference type="STRING" id="990268.JCM19235_5129"/>
<dbReference type="Proteomes" id="UP000029228">
    <property type="component" value="Unassembled WGS sequence"/>
</dbReference>
<gene>
    <name evidence="1" type="ORF">JCM19235_5129</name>
</gene>
<proteinExistence type="predicted"/>
<reference evidence="1 2" key="1">
    <citation type="submission" date="2014-09" db="EMBL/GenBank/DDBJ databases">
        <title>Vibrio maritimus JCM 19235. (C45) whole genome shotgun sequence.</title>
        <authorList>
            <person name="Sawabe T."/>
            <person name="Meirelles P."/>
            <person name="Nakanishi M."/>
            <person name="Sayaka M."/>
            <person name="Hattori M."/>
            <person name="Ohkuma M."/>
        </authorList>
    </citation>
    <scope>NUCLEOTIDE SEQUENCE [LARGE SCALE GENOMIC DNA]</scope>
    <source>
        <strain evidence="2">JCM19235</strain>
    </source>
</reference>
<protein>
    <submittedName>
        <fullName evidence="1">Uncharacterized protein</fullName>
    </submittedName>
</protein>